<dbReference type="Pfam" id="PF05901">
    <property type="entry name" value="Excalibur"/>
    <property type="match status" value="1"/>
</dbReference>
<dbReference type="Proteomes" id="UP000028839">
    <property type="component" value="Unassembled WGS sequence"/>
</dbReference>
<proteinExistence type="predicted"/>
<organism evidence="2 3">
    <name type="scientific">Nitrosococcus oceani C-27</name>
    <dbReference type="NCBI Taxonomy" id="314279"/>
    <lineage>
        <taxon>Bacteria</taxon>
        <taxon>Pseudomonadati</taxon>
        <taxon>Pseudomonadota</taxon>
        <taxon>Gammaproteobacteria</taxon>
        <taxon>Chromatiales</taxon>
        <taxon>Chromatiaceae</taxon>
        <taxon>Nitrosococcus</taxon>
    </lineage>
</organism>
<protein>
    <submittedName>
        <fullName evidence="2">Calcium-binding protein</fullName>
    </submittedName>
</protein>
<dbReference type="SMART" id="SM00894">
    <property type="entry name" value="Excalibur"/>
    <property type="match status" value="1"/>
</dbReference>
<dbReference type="InterPro" id="IPR008613">
    <property type="entry name" value="Excalibur_Ca-bd_domain"/>
</dbReference>
<accession>A0A0E2ZQC4</accession>
<evidence type="ECO:0000259" key="1">
    <source>
        <dbReference type="SMART" id="SM00894"/>
    </source>
</evidence>
<gene>
    <name evidence="2" type="ORF">IB75_02020</name>
</gene>
<evidence type="ECO:0000313" key="3">
    <source>
        <dbReference type="Proteomes" id="UP000028839"/>
    </source>
</evidence>
<sequence>MNKIIVTAMIIIAGWYGSLLYRQGELTVIREFANGFGSNEPVKCMTKDGRVLYGDIPQGIICEKVEPVEGSLTVQKFSTLKRDDHKASGFRCDGRQYCSQMKSRAEAEFFARNCSNTKMDGDHDGVPCENDSQF</sequence>
<dbReference type="OrthoDB" id="72963at2"/>
<name>A0A0E2ZQC4_9GAMM</name>
<feature type="domain" description="Excalibur calcium-binding" evidence="1">
    <location>
        <begin position="94"/>
        <end position="129"/>
    </location>
</feature>
<dbReference type="EMBL" id="JPGN01000012">
    <property type="protein sequence ID" value="KFI20642.1"/>
    <property type="molecule type" value="Genomic_DNA"/>
</dbReference>
<dbReference type="HOGENOM" id="CLU_1894016_0_0_6"/>
<comment type="caution">
    <text evidence="2">The sequence shown here is derived from an EMBL/GenBank/DDBJ whole genome shotgun (WGS) entry which is preliminary data.</text>
</comment>
<reference evidence="2 3" key="1">
    <citation type="submission" date="2014-07" db="EMBL/GenBank/DDBJ databases">
        <title>Comparative analysis of Nitrosococcus oceani genome inventories of strains from Pacific and Atlantic gyres.</title>
        <authorList>
            <person name="Lim C.K."/>
            <person name="Wang L."/>
            <person name="Sayavedra-Soto L.A."/>
            <person name="Klotz M.G."/>
        </authorList>
    </citation>
    <scope>NUCLEOTIDE SEQUENCE [LARGE SCALE GENOMIC DNA]</scope>
    <source>
        <strain evidence="2 3">C-27</strain>
    </source>
</reference>
<evidence type="ECO:0000313" key="2">
    <source>
        <dbReference type="EMBL" id="KFI20642.1"/>
    </source>
</evidence>
<dbReference type="AlphaFoldDB" id="A0A0E2ZQC4"/>